<feature type="domain" description="SPOR" evidence="3">
    <location>
        <begin position="156"/>
        <end position="235"/>
    </location>
</feature>
<accession>A0A2S7XQ71</accession>
<evidence type="ECO:0000259" key="3">
    <source>
        <dbReference type="PROSITE" id="PS51724"/>
    </source>
</evidence>
<keyword evidence="2" id="KW-1133">Transmembrane helix</keyword>
<dbReference type="SUPFAM" id="SSF110997">
    <property type="entry name" value="Sporulation related repeat"/>
    <property type="match status" value="1"/>
</dbReference>
<evidence type="ECO:0000313" key="4">
    <source>
        <dbReference type="EMBL" id="PQJ95572.1"/>
    </source>
</evidence>
<keyword evidence="5" id="KW-1185">Reference proteome</keyword>
<feature type="compositionally biased region" description="Polar residues" evidence="1">
    <location>
        <begin position="60"/>
        <end position="87"/>
    </location>
</feature>
<dbReference type="Pfam" id="PF05036">
    <property type="entry name" value="SPOR"/>
    <property type="match status" value="1"/>
</dbReference>
<gene>
    <name evidence="4" type="ORF">CXB77_15755</name>
</gene>
<sequence length="236" mass="25699">MREGAKKRLAGSVAIVALAAIFVPMLFEEKSIAPPVVVNTPPAEPRFNTSLDDILVNDTPPENNNPIIDNQYTENTPPVETDTQTRSAPIAADDFDSGGAVPELNMTPQPSRATSSRATSDDFPKSPPARTANKPKKTKPAPEPEEVIATPKPKKSDQKGTWVIQVASLGNEQTAADLQNKLRKAGFAAFIEKAEVRGKQYYRVRVGPSKSRASAERAASKLRNQQKLETFIQRQP</sequence>
<dbReference type="InterPro" id="IPR036680">
    <property type="entry name" value="SPOR-like_sf"/>
</dbReference>
<keyword evidence="2" id="KW-0812">Transmembrane</keyword>
<evidence type="ECO:0000256" key="2">
    <source>
        <dbReference type="SAM" id="Phobius"/>
    </source>
</evidence>
<feature type="region of interest" description="Disordered" evidence="1">
    <location>
        <begin position="52"/>
        <end position="160"/>
    </location>
</feature>
<dbReference type="RefSeq" id="WP_105074597.1">
    <property type="nucleotide sequence ID" value="NZ_PPGH01000037.1"/>
</dbReference>
<feature type="compositionally biased region" description="Polar residues" evidence="1">
    <location>
        <begin position="222"/>
        <end position="236"/>
    </location>
</feature>
<feature type="region of interest" description="Disordered" evidence="1">
    <location>
        <begin position="208"/>
        <end position="236"/>
    </location>
</feature>
<keyword evidence="2" id="KW-0472">Membrane</keyword>
<dbReference type="PANTHER" id="PTHR38687">
    <property type="entry name" value="CELL DIVISION PROTEIN DEDD-RELATED"/>
    <property type="match status" value="1"/>
</dbReference>
<dbReference type="InterPro" id="IPR052521">
    <property type="entry name" value="Cell_div_SPOR-domain"/>
</dbReference>
<dbReference type="GO" id="GO:0032153">
    <property type="term" value="C:cell division site"/>
    <property type="evidence" value="ECO:0007669"/>
    <property type="project" value="TreeGrafter"/>
</dbReference>
<feature type="compositionally biased region" description="Polar residues" evidence="1">
    <location>
        <begin position="106"/>
        <end position="118"/>
    </location>
</feature>
<dbReference type="GO" id="GO:0042834">
    <property type="term" value="F:peptidoglycan binding"/>
    <property type="evidence" value="ECO:0007669"/>
    <property type="project" value="InterPro"/>
</dbReference>
<evidence type="ECO:0000313" key="5">
    <source>
        <dbReference type="Proteomes" id="UP000239936"/>
    </source>
</evidence>
<dbReference type="PANTHER" id="PTHR38687:SF1">
    <property type="entry name" value="CELL DIVISION PROTEIN DEDD"/>
    <property type="match status" value="1"/>
</dbReference>
<dbReference type="GO" id="GO:0030428">
    <property type="term" value="C:cell septum"/>
    <property type="evidence" value="ECO:0007669"/>
    <property type="project" value="TreeGrafter"/>
</dbReference>
<evidence type="ECO:0000256" key="1">
    <source>
        <dbReference type="SAM" id="MobiDB-lite"/>
    </source>
</evidence>
<protein>
    <recommendedName>
        <fullName evidence="3">SPOR domain-containing protein</fullName>
    </recommendedName>
</protein>
<comment type="caution">
    <text evidence="4">The sequence shown here is derived from an EMBL/GenBank/DDBJ whole genome shotgun (WGS) entry which is preliminary data.</text>
</comment>
<organism evidence="4 5">
    <name type="scientific">Chromatium okenii</name>
    <dbReference type="NCBI Taxonomy" id="61644"/>
    <lineage>
        <taxon>Bacteria</taxon>
        <taxon>Pseudomonadati</taxon>
        <taxon>Pseudomonadota</taxon>
        <taxon>Gammaproteobacteria</taxon>
        <taxon>Chromatiales</taxon>
        <taxon>Chromatiaceae</taxon>
        <taxon>Chromatium</taxon>
    </lineage>
</organism>
<dbReference type="Gene3D" id="3.30.70.1070">
    <property type="entry name" value="Sporulation related repeat"/>
    <property type="match status" value="1"/>
</dbReference>
<dbReference type="EMBL" id="PPGH01000037">
    <property type="protein sequence ID" value="PQJ95572.1"/>
    <property type="molecule type" value="Genomic_DNA"/>
</dbReference>
<dbReference type="GO" id="GO:0032506">
    <property type="term" value="P:cytokinetic process"/>
    <property type="evidence" value="ECO:0007669"/>
    <property type="project" value="TreeGrafter"/>
</dbReference>
<feature type="transmembrane region" description="Helical" evidence="2">
    <location>
        <begin position="9"/>
        <end position="27"/>
    </location>
</feature>
<dbReference type="OrthoDB" id="7069135at2"/>
<proteinExistence type="predicted"/>
<dbReference type="InterPro" id="IPR007730">
    <property type="entry name" value="SPOR-like_dom"/>
</dbReference>
<reference evidence="4 5" key="1">
    <citation type="submission" date="2018-01" db="EMBL/GenBank/DDBJ databases">
        <title>The complete genome sequence of Chromatium okenii LaCa, a purple sulfur bacterium with a turbulent life.</title>
        <authorList>
            <person name="Luedin S.M."/>
            <person name="Liechti N."/>
            <person name="Storelli N."/>
            <person name="Danza F."/>
            <person name="Wittwer M."/>
            <person name="Pothier J.F."/>
            <person name="Tonolla M.A."/>
        </authorList>
    </citation>
    <scope>NUCLEOTIDE SEQUENCE [LARGE SCALE GENOMIC DNA]</scope>
    <source>
        <strain evidence="4 5">LaCa</strain>
    </source>
</reference>
<dbReference type="PROSITE" id="PS51724">
    <property type="entry name" value="SPOR"/>
    <property type="match status" value="1"/>
</dbReference>
<dbReference type="AlphaFoldDB" id="A0A2S7XQ71"/>
<name>A0A2S7XQ71_9GAMM</name>
<dbReference type="Proteomes" id="UP000239936">
    <property type="component" value="Unassembled WGS sequence"/>
</dbReference>